<dbReference type="Pfam" id="PF00270">
    <property type="entry name" value="DEAD"/>
    <property type="match status" value="1"/>
</dbReference>
<keyword evidence="6" id="KW-0067">ATP-binding</keyword>
<dbReference type="Pfam" id="PF00271">
    <property type="entry name" value="Helicase_C"/>
    <property type="match status" value="1"/>
</dbReference>
<feature type="region of interest" description="Disordered" evidence="12">
    <location>
        <begin position="1"/>
        <end position="338"/>
    </location>
</feature>
<evidence type="ECO:0000256" key="12">
    <source>
        <dbReference type="SAM" id="MobiDB-lite"/>
    </source>
</evidence>
<feature type="compositionally biased region" description="Acidic residues" evidence="12">
    <location>
        <begin position="396"/>
        <end position="414"/>
    </location>
</feature>
<evidence type="ECO:0000256" key="3">
    <source>
        <dbReference type="ARBA" id="ARBA00022741"/>
    </source>
</evidence>
<feature type="compositionally biased region" description="Basic and acidic residues" evidence="12">
    <location>
        <begin position="70"/>
        <end position="107"/>
    </location>
</feature>
<feature type="compositionally biased region" description="Basic and acidic residues" evidence="12">
    <location>
        <begin position="1057"/>
        <end position="1070"/>
    </location>
</feature>
<evidence type="ECO:0000256" key="5">
    <source>
        <dbReference type="ARBA" id="ARBA00022806"/>
    </source>
</evidence>
<feature type="compositionally biased region" description="Basic and acidic residues" evidence="12">
    <location>
        <begin position="214"/>
        <end position="241"/>
    </location>
</feature>
<feature type="compositionally biased region" description="Low complexity" evidence="12">
    <location>
        <begin position="193"/>
        <end position="205"/>
    </location>
</feature>
<dbReference type="Pfam" id="PF23469">
    <property type="entry name" value="KH_12"/>
    <property type="match status" value="1"/>
</dbReference>
<evidence type="ECO:0000256" key="4">
    <source>
        <dbReference type="ARBA" id="ARBA00022801"/>
    </source>
</evidence>
<dbReference type="PROSITE" id="PS51192">
    <property type="entry name" value="HELICASE_ATP_BIND_1"/>
    <property type="match status" value="1"/>
</dbReference>
<name>A0ABP0D5W5_9PEZI</name>
<dbReference type="InterPro" id="IPR001650">
    <property type="entry name" value="Helicase_C-like"/>
</dbReference>
<dbReference type="InterPro" id="IPR014001">
    <property type="entry name" value="Helicase_ATP-bd"/>
</dbReference>
<evidence type="ECO:0000259" key="13">
    <source>
        <dbReference type="PROSITE" id="PS51192"/>
    </source>
</evidence>
<dbReference type="SUPFAM" id="SSF52540">
    <property type="entry name" value="P-loop containing nucleoside triphosphate hydrolases"/>
    <property type="match status" value="1"/>
</dbReference>
<feature type="compositionally biased region" description="Polar residues" evidence="12">
    <location>
        <begin position="170"/>
        <end position="184"/>
    </location>
</feature>
<dbReference type="Gene3D" id="3.40.50.300">
    <property type="entry name" value="P-loop containing nucleotide triphosphate hydrolases"/>
    <property type="match status" value="2"/>
</dbReference>
<feature type="compositionally biased region" description="Polar residues" evidence="12">
    <location>
        <begin position="58"/>
        <end position="69"/>
    </location>
</feature>
<dbReference type="InterPro" id="IPR027417">
    <property type="entry name" value="P-loop_NTPase"/>
</dbReference>
<evidence type="ECO:0000256" key="9">
    <source>
        <dbReference type="ARBA" id="ARBA00038511"/>
    </source>
</evidence>
<dbReference type="PROSITE" id="PS00039">
    <property type="entry name" value="DEAD_ATP_HELICASE"/>
    <property type="match status" value="1"/>
</dbReference>
<feature type="region of interest" description="Disordered" evidence="12">
    <location>
        <begin position="441"/>
        <end position="481"/>
    </location>
</feature>
<dbReference type="PROSITE" id="PS51194">
    <property type="entry name" value="HELICASE_CTER"/>
    <property type="match status" value="1"/>
</dbReference>
<evidence type="ECO:0000259" key="14">
    <source>
        <dbReference type="PROSITE" id="PS51194"/>
    </source>
</evidence>
<evidence type="ECO:0000313" key="17">
    <source>
        <dbReference type="Proteomes" id="UP001642502"/>
    </source>
</evidence>
<comment type="catalytic activity">
    <reaction evidence="10">
        <text>ATP + H2O = ADP + phosphate + H(+)</text>
        <dbReference type="Rhea" id="RHEA:13065"/>
        <dbReference type="ChEBI" id="CHEBI:15377"/>
        <dbReference type="ChEBI" id="CHEBI:15378"/>
        <dbReference type="ChEBI" id="CHEBI:30616"/>
        <dbReference type="ChEBI" id="CHEBI:43474"/>
        <dbReference type="ChEBI" id="CHEBI:456216"/>
        <dbReference type="EC" id="3.6.4.13"/>
    </reaction>
</comment>
<reference evidence="16 17" key="1">
    <citation type="submission" date="2024-01" db="EMBL/GenBank/DDBJ databases">
        <authorList>
            <person name="Allen C."/>
            <person name="Tagirdzhanova G."/>
        </authorList>
    </citation>
    <scope>NUCLEOTIDE SEQUENCE [LARGE SCALE GENOMIC DNA]</scope>
    <source>
        <strain evidence="16 17">CBS 119000</strain>
    </source>
</reference>
<evidence type="ECO:0000256" key="7">
    <source>
        <dbReference type="ARBA" id="ARBA00023187"/>
    </source>
</evidence>
<dbReference type="InterPro" id="IPR014014">
    <property type="entry name" value="RNA_helicase_DEAD_Q_motif"/>
</dbReference>
<comment type="similarity">
    <text evidence="9">Belongs to the DEAD box helicase family. DDX46/PRP5 subfamily.</text>
</comment>
<feature type="compositionally biased region" description="Basic residues" evidence="12">
    <location>
        <begin position="132"/>
        <end position="150"/>
    </location>
</feature>
<comment type="function">
    <text evidence="8">ATP-dependent RNA helicase involved spliceosome assembly and in nuclear splicing. Catalyzes an ATP-dependent conformational change of U2 snRNP. Bridges U1 and U2 snRNPs and enables stable U2 snRNP association with intron RNA.</text>
</comment>
<keyword evidence="4 16" id="KW-0378">Hydrolase</keyword>
<feature type="region of interest" description="Disordered" evidence="12">
    <location>
        <begin position="355"/>
        <end position="427"/>
    </location>
</feature>
<dbReference type="Proteomes" id="UP001642502">
    <property type="component" value="Unassembled WGS sequence"/>
</dbReference>
<dbReference type="PROSITE" id="PS51195">
    <property type="entry name" value="Q_MOTIF"/>
    <property type="match status" value="1"/>
</dbReference>
<feature type="region of interest" description="Disordered" evidence="12">
    <location>
        <begin position="1040"/>
        <end position="1130"/>
    </location>
</feature>
<dbReference type="EMBL" id="CAWUON010000002">
    <property type="protein sequence ID" value="CAK7263264.1"/>
    <property type="molecule type" value="Genomic_DNA"/>
</dbReference>
<feature type="compositionally biased region" description="Basic and acidic residues" evidence="12">
    <location>
        <begin position="13"/>
        <end position="44"/>
    </location>
</feature>
<dbReference type="EC" id="3.6.4.13" evidence="1"/>
<dbReference type="InterPro" id="IPR056149">
    <property type="entry name" value="PRP5/DDX46/KHDC4_KH"/>
</dbReference>
<evidence type="ECO:0000256" key="2">
    <source>
        <dbReference type="ARBA" id="ARBA00022664"/>
    </source>
</evidence>
<dbReference type="InterPro" id="IPR011545">
    <property type="entry name" value="DEAD/DEAH_box_helicase_dom"/>
</dbReference>
<feature type="compositionally biased region" description="Basic and acidic residues" evidence="12">
    <location>
        <begin position="114"/>
        <end position="131"/>
    </location>
</feature>
<keyword evidence="2" id="KW-0507">mRNA processing</keyword>
<accession>A0ABP0D5W5</accession>
<feature type="domain" description="Helicase ATP-binding" evidence="13">
    <location>
        <begin position="682"/>
        <end position="860"/>
    </location>
</feature>
<keyword evidence="5" id="KW-0347">Helicase</keyword>
<evidence type="ECO:0000256" key="1">
    <source>
        <dbReference type="ARBA" id="ARBA00012552"/>
    </source>
</evidence>
<comment type="caution">
    <text evidence="16">The sequence shown here is derived from an EMBL/GenBank/DDBJ whole genome shotgun (WGS) entry which is preliminary data.</text>
</comment>
<evidence type="ECO:0000256" key="10">
    <source>
        <dbReference type="ARBA" id="ARBA00047984"/>
    </source>
</evidence>
<feature type="compositionally biased region" description="Low complexity" evidence="12">
    <location>
        <begin position="322"/>
        <end position="338"/>
    </location>
</feature>
<dbReference type="SMART" id="SM00487">
    <property type="entry name" value="DEXDc"/>
    <property type="match status" value="1"/>
</dbReference>
<protein>
    <recommendedName>
        <fullName evidence="1">RNA helicase</fullName>
        <ecNumber evidence="1">3.6.4.13</ecNumber>
    </recommendedName>
</protein>
<feature type="domain" description="Helicase C-terminal" evidence="14">
    <location>
        <begin position="891"/>
        <end position="1035"/>
    </location>
</feature>
<evidence type="ECO:0000313" key="16">
    <source>
        <dbReference type="EMBL" id="CAK7263264.1"/>
    </source>
</evidence>
<gene>
    <name evidence="16" type="primary">PRP5</name>
    <name evidence="16" type="ORF">SEPCBS119000_000408</name>
</gene>
<feature type="compositionally biased region" description="Basic and acidic residues" evidence="12">
    <location>
        <begin position="151"/>
        <end position="169"/>
    </location>
</feature>
<feature type="short sequence motif" description="Q motif" evidence="11">
    <location>
        <begin position="651"/>
        <end position="679"/>
    </location>
</feature>
<dbReference type="CDD" id="cd18787">
    <property type="entry name" value="SF2_C_DEAD"/>
    <property type="match status" value="1"/>
</dbReference>
<dbReference type="CDD" id="cd17953">
    <property type="entry name" value="DEADc_DDX46"/>
    <property type="match status" value="1"/>
</dbReference>
<feature type="compositionally biased region" description="Basic and acidic residues" evidence="12">
    <location>
        <begin position="1087"/>
        <end position="1100"/>
    </location>
</feature>
<proteinExistence type="inferred from homology"/>
<feature type="compositionally biased region" description="Basic residues" evidence="12">
    <location>
        <begin position="294"/>
        <end position="304"/>
    </location>
</feature>
<feature type="compositionally biased region" description="Low complexity" evidence="12">
    <location>
        <begin position="1119"/>
        <end position="1130"/>
    </location>
</feature>
<evidence type="ECO:0000256" key="11">
    <source>
        <dbReference type="PROSITE-ProRule" id="PRU00552"/>
    </source>
</evidence>
<dbReference type="InterPro" id="IPR000629">
    <property type="entry name" value="RNA-helicase_DEAD-box_CS"/>
</dbReference>
<keyword evidence="7" id="KW-0508">mRNA splicing</keyword>
<dbReference type="SMART" id="SM00490">
    <property type="entry name" value="HELICc"/>
    <property type="match status" value="1"/>
</dbReference>
<feature type="compositionally biased region" description="Low complexity" evidence="12">
    <location>
        <begin position="1101"/>
        <end position="1110"/>
    </location>
</feature>
<dbReference type="PANTHER" id="PTHR47958">
    <property type="entry name" value="ATP-DEPENDENT RNA HELICASE DBP3"/>
    <property type="match status" value="1"/>
</dbReference>
<keyword evidence="3" id="KW-0547">Nucleotide-binding</keyword>
<feature type="compositionally biased region" description="Low complexity" evidence="12">
    <location>
        <begin position="464"/>
        <end position="476"/>
    </location>
</feature>
<evidence type="ECO:0000256" key="6">
    <source>
        <dbReference type="ARBA" id="ARBA00022840"/>
    </source>
</evidence>
<sequence length="1295" mass="140724">MARHRTSRSPSPADHHDTKRARKYDGKRDRDRDRDRDRRDSGRDSRRRSRSPVDVRTSFVTSSYSVQNSDRIDSKHRYRDKDRAHDRDRDRNRQRDRSRDRSHDRGSYRRNRSPGRDHRHDSEWRRGEGSDHRRRASRSRSRSPTGRRRDRSRDVGRDERGHRQSRREGSVNNVPVSASATTGRSTKRDTGVSASASIAESTASEGVTSAGMPEKSEAEKKADRLAKLEAWKKKLEQKQRTDGGVTAPAASSPVGTAPTSPAQGTTRKSSSETTAADSGPTDAAYVGKFDPKAIAKKSAARHHSPGLLGSVTLGKKTTVPDSKIAASSATKSVTSKAPSLSASKLFSSFGFNKGAADSAAGKRKLDLDDEETSKRQLAKLPDATLEDADHTSYDNHDEEEDDDEGHFDGTEEEFAAAARAARERRDERILQQNMAMHVDKQIGTDGQNTDAPADDFDDADERASAAASTTSSRTMAEPVSDLQTKLEPVAVDTDATKTTEVVSEPIPAEVNSLAPVTTVTATPGPDMEIDDDVDPLDAFMANLDQDSSAKRTTKTKKPATEPEAYFNDDEDYLMKSQDSLDAKAILAIAAKRKKKEIPTIDYSKLDITPVRKDFWVEPSELSQLTEAEVAELRLDLDGIKVSGKDVPKPVQKWSHCGLTRTMLEVVEKLGYEKPTPIQMQAVPVIMSGRDVIGVAKTGSGKTMAFLVPMFRHVMDQDRVKDNEGPIGLILTPTRELAVQIHRDCKPFAKALGLRTVCAYGGPPIKDQIAELKRGAEIIVATTGRMIDLLAANQGRVVSLKRTTYIVLDEADRMFDMGFEPQVMKIFANVRPDRQTVLFSATMPRIIDALVKKVLKTPVEILVGGRSVVAPEITQIVEVREEKEKFFRLLELLGELYIDDEDVRSLIFVERQEKADELLRELLRKGYACMSLHGGKDQIDRDSTISDFKCGVCPVLVATSVAARGLDVKQLKLVVNYDAPNHLEDYVHRAGRTGRAGNTGTAVTFITSEQENCAPGIAKALEQSGQPVPDRLAEMRKAWREKVKAGQARDQSGFGGKGLEKLDKDREAARMRERKTHKAEGDDEEPDKEAAAEDDKKKEAADSLAQSAASAIVSRDTSKGESSGAGDASATSAAGAAGTAAAGGGSALKSAGSGGGAALEKAASAINDINARLARAGQLRPGQPIDNKGPDAGAFHATLEINDFPQKARWAVTNRTNVAKILDSTGTSITTKGTFYAAGAKVAPGGEAKLYLLIEGDTELAVGNALTELTRLLREGTVAAADADSRAPASGRYTIT</sequence>
<feature type="domain" description="DEAD-box RNA helicase Q" evidence="15">
    <location>
        <begin position="651"/>
        <end position="679"/>
    </location>
</feature>
<feature type="compositionally biased region" description="Polar residues" evidence="12">
    <location>
        <begin position="253"/>
        <end position="276"/>
    </location>
</feature>
<evidence type="ECO:0000259" key="15">
    <source>
        <dbReference type="PROSITE" id="PS51195"/>
    </source>
</evidence>
<dbReference type="GO" id="GO:0016787">
    <property type="term" value="F:hydrolase activity"/>
    <property type="evidence" value="ECO:0007669"/>
    <property type="project" value="UniProtKB-KW"/>
</dbReference>
<organism evidence="16 17">
    <name type="scientific">Sporothrix epigloea</name>
    <dbReference type="NCBI Taxonomy" id="1892477"/>
    <lineage>
        <taxon>Eukaryota</taxon>
        <taxon>Fungi</taxon>
        <taxon>Dikarya</taxon>
        <taxon>Ascomycota</taxon>
        <taxon>Pezizomycotina</taxon>
        <taxon>Sordariomycetes</taxon>
        <taxon>Sordariomycetidae</taxon>
        <taxon>Ophiostomatales</taxon>
        <taxon>Ophiostomataceae</taxon>
        <taxon>Sporothrix</taxon>
    </lineage>
</organism>
<evidence type="ECO:0000256" key="8">
    <source>
        <dbReference type="ARBA" id="ARBA00037330"/>
    </source>
</evidence>
<keyword evidence="17" id="KW-1185">Reference proteome</keyword>
<dbReference type="GO" id="GO:0003724">
    <property type="term" value="F:RNA helicase activity"/>
    <property type="evidence" value="ECO:0007669"/>
    <property type="project" value="UniProtKB-EC"/>
</dbReference>